<dbReference type="EMBL" id="MT631502">
    <property type="protein sequence ID" value="QNO52139.1"/>
    <property type="molecule type" value="Genomic_DNA"/>
</dbReference>
<organism evidence="2">
    <name type="scientific">Candidatus Methanophagaceae archaeon ANME-1 ERB6</name>
    <dbReference type="NCBI Taxonomy" id="2759912"/>
    <lineage>
        <taxon>Archaea</taxon>
        <taxon>Methanobacteriati</taxon>
        <taxon>Methanobacteriota</taxon>
        <taxon>Stenosarchaea group</taxon>
        <taxon>Methanomicrobia</taxon>
        <taxon>Candidatus Methanophagales</taxon>
        <taxon>Candidatus Methanophagaceae</taxon>
    </lineage>
</organism>
<reference evidence="2" key="1">
    <citation type="submission" date="2020-06" db="EMBL/GenBank/DDBJ databases">
        <title>Unique genomic features of the anaerobic methanotrophic archaea.</title>
        <authorList>
            <person name="Chadwick G.L."/>
            <person name="Skennerton C.T."/>
            <person name="Laso-Perez R."/>
            <person name="Leu A.O."/>
            <person name="Speth D.R."/>
            <person name="Yu H."/>
            <person name="Morgan-Lang C."/>
            <person name="Hatzenpichler R."/>
            <person name="Goudeau D."/>
            <person name="Malmstrom R."/>
            <person name="Brazelton W.J."/>
            <person name="Woyke T."/>
            <person name="Hallam S.J."/>
            <person name="Tyson G.W."/>
            <person name="Wegener G."/>
            <person name="Boetius A."/>
            <person name="Orphan V."/>
        </authorList>
    </citation>
    <scope>NUCLEOTIDE SEQUENCE</scope>
</reference>
<dbReference type="Pfam" id="PF00583">
    <property type="entry name" value="Acetyltransf_1"/>
    <property type="match status" value="1"/>
</dbReference>
<dbReference type="CDD" id="cd04301">
    <property type="entry name" value="NAT_SF"/>
    <property type="match status" value="1"/>
</dbReference>
<proteinExistence type="predicted"/>
<name>A0A7G9YVV5_9EURY</name>
<evidence type="ECO:0000259" key="1">
    <source>
        <dbReference type="PROSITE" id="PS51186"/>
    </source>
</evidence>
<feature type="domain" description="N-acetyltransferase" evidence="1">
    <location>
        <begin position="16"/>
        <end position="175"/>
    </location>
</feature>
<gene>
    <name evidence="2" type="ORF">MDNCFBIC_00009</name>
</gene>
<dbReference type="Gene3D" id="3.40.630.30">
    <property type="match status" value="1"/>
</dbReference>
<dbReference type="GO" id="GO:0016747">
    <property type="term" value="F:acyltransferase activity, transferring groups other than amino-acyl groups"/>
    <property type="evidence" value="ECO:0007669"/>
    <property type="project" value="InterPro"/>
</dbReference>
<sequence length="175" mass="20346">MTKVCIIDDENKAGEHRVLLLRKEEAKDISALYKEVWPKAYVYPKEWREMRAMSEDEVKKEMDSSHFFFGVRINGRLVGVYKASVTERGCFGEQQAVLPEYSDQGVASAMYEQFYAFAKANGCKVNYVNILAGNEPCERAMEKFNFYKTGEPWEQSKGMLVQTYERKVDEETEMR</sequence>
<dbReference type="SUPFAM" id="SSF55729">
    <property type="entry name" value="Acyl-CoA N-acyltransferases (Nat)"/>
    <property type="match status" value="1"/>
</dbReference>
<protein>
    <recommendedName>
        <fullName evidence="1">N-acetyltransferase domain-containing protein</fullName>
    </recommendedName>
</protein>
<dbReference type="AlphaFoldDB" id="A0A7G9YVV5"/>
<dbReference type="InterPro" id="IPR000182">
    <property type="entry name" value="GNAT_dom"/>
</dbReference>
<dbReference type="InterPro" id="IPR016181">
    <property type="entry name" value="Acyl_CoA_acyltransferase"/>
</dbReference>
<accession>A0A7G9YVV5</accession>
<evidence type="ECO:0000313" key="2">
    <source>
        <dbReference type="EMBL" id="QNO52139.1"/>
    </source>
</evidence>
<dbReference type="PROSITE" id="PS51186">
    <property type="entry name" value="GNAT"/>
    <property type="match status" value="1"/>
</dbReference>